<dbReference type="EMBL" id="PKPP01001222">
    <property type="protein sequence ID" value="PWA84483.1"/>
    <property type="molecule type" value="Genomic_DNA"/>
</dbReference>
<dbReference type="Gene3D" id="3.90.70.10">
    <property type="entry name" value="Cysteine proteinases"/>
    <property type="match status" value="1"/>
</dbReference>
<sequence length="168" mass="18964">MYDVCLRDVLEEYNGPQVLTQDLKKAWHELGGEQQTQTVCAARQVNLLVSVAKLANGLLSGKILCSACTDFLQIMRNKKVYTPECFNSVIVPGHPEFSNNRSTRVFLHLIDQVECVNASKPFKFGSEERLQCPSGKVAYNKRHDYILSLNIPLKKATNQTELFHHLGN</sequence>
<evidence type="ECO:0000313" key="2">
    <source>
        <dbReference type="Proteomes" id="UP000245207"/>
    </source>
</evidence>
<gene>
    <name evidence="1" type="ORF">CTI12_AA130780</name>
</gene>
<dbReference type="Proteomes" id="UP000245207">
    <property type="component" value="Unassembled WGS sequence"/>
</dbReference>
<keyword evidence="1" id="KW-0378">Hydrolase</keyword>
<protein>
    <submittedName>
        <fullName evidence="1">Ubiquitin carboxyl-terminal hydrolase 5</fullName>
    </submittedName>
</protein>
<keyword evidence="2" id="KW-1185">Reference proteome</keyword>
<dbReference type="GO" id="GO:0016787">
    <property type="term" value="F:hydrolase activity"/>
    <property type="evidence" value="ECO:0007669"/>
    <property type="project" value="UniProtKB-KW"/>
</dbReference>
<reference evidence="1 2" key="1">
    <citation type="journal article" date="2018" name="Mol. Plant">
        <title>The genome of Artemisia annua provides insight into the evolution of Asteraceae family and artemisinin biosynthesis.</title>
        <authorList>
            <person name="Shen Q."/>
            <person name="Zhang L."/>
            <person name="Liao Z."/>
            <person name="Wang S."/>
            <person name="Yan T."/>
            <person name="Shi P."/>
            <person name="Liu M."/>
            <person name="Fu X."/>
            <person name="Pan Q."/>
            <person name="Wang Y."/>
            <person name="Lv Z."/>
            <person name="Lu X."/>
            <person name="Zhang F."/>
            <person name="Jiang W."/>
            <person name="Ma Y."/>
            <person name="Chen M."/>
            <person name="Hao X."/>
            <person name="Li L."/>
            <person name="Tang Y."/>
            <person name="Lv G."/>
            <person name="Zhou Y."/>
            <person name="Sun X."/>
            <person name="Brodelius P.E."/>
            <person name="Rose J.K.C."/>
            <person name="Tang K."/>
        </authorList>
    </citation>
    <scope>NUCLEOTIDE SEQUENCE [LARGE SCALE GENOMIC DNA]</scope>
    <source>
        <strain evidence="2">cv. Huhao1</strain>
        <tissue evidence="1">Leaf</tissue>
    </source>
</reference>
<dbReference type="OrthoDB" id="361536at2759"/>
<dbReference type="AlphaFoldDB" id="A0A2U1PFH0"/>
<proteinExistence type="predicted"/>
<comment type="caution">
    <text evidence="1">The sequence shown here is derived from an EMBL/GenBank/DDBJ whole genome shotgun (WGS) entry which is preliminary data.</text>
</comment>
<evidence type="ECO:0000313" key="1">
    <source>
        <dbReference type="EMBL" id="PWA84483.1"/>
    </source>
</evidence>
<accession>A0A2U1PFH0</accession>
<organism evidence="1 2">
    <name type="scientific">Artemisia annua</name>
    <name type="common">Sweet wormwood</name>
    <dbReference type="NCBI Taxonomy" id="35608"/>
    <lineage>
        <taxon>Eukaryota</taxon>
        <taxon>Viridiplantae</taxon>
        <taxon>Streptophyta</taxon>
        <taxon>Embryophyta</taxon>
        <taxon>Tracheophyta</taxon>
        <taxon>Spermatophyta</taxon>
        <taxon>Magnoliopsida</taxon>
        <taxon>eudicotyledons</taxon>
        <taxon>Gunneridae</taxon>
        <taxon>Pentapetalae</taxon>
        <taxon>asterids</taxon>
        <taxon>campanulids</taxon>
        <taxon>Asterales</taxon>
        <taxon>Asteraceae</taxon>
        <taxon>Asteroideae</taxon>
        <taxon>Anthemideae</taxon>
        <taxon>Artemisiinae</taxon>
        <taxon>Artemisia</taxon>
    </lineage>
</organism>
<dbReference type="STRING" id="35608.A0A2U1PFH0"/>
<name>A0A2U1PFH0_ARTAN</name>